<gene>
    <name evidence="1" type="ORF">ACK2TP_09260</name>
</gene>
<dbReference type="PANTHER" id="PTHR10668">
    <property type="entry name" value="PHYTOENE DEHYDROGENASE"/>
    <property type="match status" value="1"/>
</dbReference>
<reference evidence="1 2" key="1">
    <citation type="submission" date="2024-12" db="EMBL/GenBank/DDBJ databases">
        <authorList>
            <person name="Lee Y."/>
        </authorList>
    </citation>
    <scope>NUCLEOTIDE SEQUENCE [LARGE SCALE GENOMIC DNA]</scope>
    <source>
        <strain evidence="1 2">03SUJ4</strain>
    </source>
</reference>
<keyword evidence="2" id="KW-1185">Reference proteome</keyword>
<proteinExistence type="predicted"/>
<dbReference type="PRINTS" id="PR00419">
    <property type="entry name" value="ADXRDTASE"/>
</dbReference>
<dbReference type="Proteomes" id="UP001634747">
    <property type="component" value="Unassembled WGS sequence"/>
</dbReference>
<dbReference type="PANTHER" id="PTHR10668:SF105">
    <property type="entry name" value="DEHYDROGENASE-RELATED"/>
    <property type="match status" value="1"/>
</dbReference>
<dbReference type="Pfam" id="PF13450">
    <property type="entry name" value="NAD_binding_8"/>
    <property type="match status" value="1"/>
</dbReference>
<dbReference type="EMBL" id="JBJYXY010000001">
    <property type="protein sequence ID" value="MFN2975950.1"/>
    <property type="molecule type" value="Genomic_DNA"/>
</dbReference>
<dbReference type="SUPFAM" id="SSF51905">
    <property type="entry name" value="FAD/NAD(P)-binding domain"/>
    <property type="match status" value="1"/>
</dbReference>
<organism evidence="1 2">
    <name type="scientific">Terriglobus aquaticus</name>
    <dbReference type="NCBI Taxonomy" id="940139"/>
    <lineage>
        <taxon>Bacteria</taxon>
        <taxon>Pseudomonadati</taxon>
        <taxon>Acidobacteriota</taxon>
        <taxon>Terriglobia</taxon>
        <taxon>Terriglobales</taxon>
        <taxon>Acidobacteriaceae</taxon>
        <taxon>Terriglobus</taxon>
    </lineage>
</organism>
<dbReference type="Gene3D" id="3.50.50.60">
    <property type="entry name" value="FAD/NAD(P)-binding domain"/>
    <property type="match status" value="1"/>
</dbReference>
<evidence type="ECO:0000313" key="1">
    <source>
        <dbReference type="EMBL" id="MFN2975950.1"/>
    </source>
</evidence>
<dbReference type="InterPro" id="IPR036188">
    <property type="entry name" value="FAD/NAD-bd_sf"/>
</dbReference>
<comment type="caution">
    <text evidence="1">The sequence shown here is derived from an EMBL/GenBank/DDBJ whole genome shotgun (WGS) entry which is preliminary data.</text>
</comment>
<protein>
    <submittedName>
        <fullName evidence="1">Phytoene desaturase family protein</fullName>
    </submittedName>
</protein>
<evidence type="ECO:0000313" key="2">
    <source>
        <dbReference type="Proteomes" id="UP001634747"/>
    </source>
</evidence>
<sequence>MKLANVVGSGPNGLSAAIALARQGVRVRVFEGHTVAGGSLRTEAATLPGFRHDIGAAVFPMAVASPFLRSLPLARHGLDWIEPEIPLAHPLPNGDAVALFHSLEETANHLREDGEAYRDLMQNIVRAWHDLIYEVLGPIFHLPRHPFALAGFGLKAFQPATTLARSHFRTDRARTLFAGLAAHAVVPLDSLATSAVALVLGATAHTGGWPIARGGSQAVADALVGVLGSFRGTVETNHWVSSVDDLPPADCTLLDVTPQQFLQLAGESLPLDRRRPYVKFRRGPGICKIDWALSSPIPWQNDLCRRAGTIHLGGSEQEIVASEVDAFEGRDNDRPFVLLSQPSLFDPSRAPAGKHTAWAYCHVPNGSTRDMTPAIEAQVERFAPGFRDVILARNTRTAPQMEAWNPNLLGGDVSGGAMELSQLLRRPKLPPYSTPVPGVFLCSSSTPPAGGVHGMCGALAAEAAALHLGIPLPPLRPQR</sequence>
<dbReference type="Gene3D" id="3.90.660.50">
    <property type="match status" value="1"/>
</dbReference>
<name>A0ABW9KJJ4_9BACT</name>
<dbReference type="RefSeq" id="WP_263412544.1">
    <property type="nucleotide sequence ID" value="NZ_BAABBH010000001.1"/>
</dbReference>
<accession>A0ABW9KJJ4</accession>